<dbReference type="InterPro" id="IPR012338">
    <property type="entry name" value="Beta-lactam/transpept-like"/>
</dbReference>
<comment type="caution">
    <text evidence="3">The sequence shown here is derived from an EMBL/GenBank/DDBJ whole genome shotgun (WGS) entry which is preliminary data.</text>
</comment>
<evidence type="ECO:0000256" key="2">
    <source>
        <dbReference type="ARBA" id="ARBA00022801"/>
    </source>
</evidence>
<dbReference type="RefSeq" id="WP_020994759.1">
    <property type="nucleotide sequence ID" value="NZ_CABMNL010000001.1"/>
</dbReference>
<proteinExistence type="inferred from homology"/>
<evidence type="ECO:0000313" key="4">
    <source>
        <dbReference type="Proteomes" id="UP000003973"/>
    </source>
</evidence>
<keyword evidence="2" id="KW-0378">Hydrolase</keyword>
<dbReference type="Gene3D" id="3.50.80.20">
    <property type="entry name" value="D-Ala-D-Ala carboxypeptidase C, peptidase S13"/>
    <property type="match status" value="1"/>
</dbReference>
<reference evidence="3" key="1">
    <citation type="submission" date="2011-10" db="EMBL/GenBank/DDBJ databases">
        <title>The Genome Sequence of Oxalobacter formigenes HOxBLS.</title>
        <authorList>
            <consortium name="The Broad Institute Genome Sequencing Platform"/>
            <person name="Earl A."/>
            <person name="Ward D."/>
            <person name="Feldgarden M."/>
            <person name="Gevers D."/>
            <person name="Allison M.J."/>
            <person name="Humphrey S."/>
            <person name="Young S.K."/>
            <person name="Zeng Q."/>
            <person name="Gargeya S."/>
            <person name="Fitzgerald M."/>
            <person name="Haas B."/>
            <person name="Abouelleil A."/>
            <person name="Alvarado L."/>
            <person name="Arachchi H.M."/>
            <person name="Berlin A."/>
            <person name="Brown A."/>
            <person name="Chapman S.B."/>
            <person name="Chen Z."/>
            <person name="Dunbar C."/>
            <person name="Freedman E."/>
            <person name="Gearin G."/>
            <person name="Goldberg J."/>
            <person name="Griggs A."/>
            <person name="Gujja S."/>
            <person name="Heiman D."/>
            <person name="Howarth C."/>
            <person name="Larson L."/>
            <person name="Lui A."/>
            <person name="MacDonald P.J.P."/>
            <person name="Montmayeur A."/>
            <person name="Murphy C."/>
            <person name="Neiman D."/>
            <person name="Pearson M."/>
            <person name="Priest M."/>
            <person name="Roberts A."/>
            <person name="Saif S."/>
            <person name="Shea T."/>
            <person name="Shenoy N."/>
            <person name="Sisk P."/>
            <person name="Stolte C."/>
            <person name="Sykes S."/>
            <person name="Wortman J."/>
            <person name="Nusbaum C."/>
            <person name="Birren B."/>
        </authorList>
    </citation>
    <scope>NUCLEOTIDE SEQUENCE [LARGE SCALE GENOMIC DNA]</scope>
    <source>
        <strain evidence="3">HOxBLS</strain>
    </source>
</reference>
<name>C3X6F8_9BURK</name>
<protein>
    <submittedName>
        <fullName evidence="3">D-alanyl-D-alanine carboxypeptidase/D-alanyl-D-alanine-endopeptidase</fullName>
    </submittedName>
</protein>
<dbReference type="Pfam" id="PF02113">
    <property type="entry name" value="Peptidase_S13"/>
    <property type="match status" value="1"/>
</dbReference>
<dbReference type="HOGENOM" id="CLU_017692_2_1_4"/>
<dbReference type="InterPro" id="IPR000667">
    <property type="entry name" value="Peptidase_S13"/>
</dbReference>
<dbReference type="MEROPS" id="S13.003"/>
<dbReference type="GO" id="GO:0000270">
    <property type="term" value="P:peptidoglycan metabolic process"/>
    <property type="evidence" value="ECO:0007669"/>
    <property type="project" value="TreeGrafter"/>
</dbReference>
<dbReference type="SUPFAM" id="SSF56601">
    <property type="entry name" value="beta-lactamase/transpeptidase-like"/>
    <property type="match status" value="1"/>
</dbReference>
<dbReference type="GO" id="GO:0006508">
    <property type="term" value="P:proteolysis"/>
    <property type="evidence" value="ECO:0007669"/>
    <property type="project" value="InterPro"/>
</dbReference>
<keyword evidence="4" id="KW-1185">Reference proteome</keyword>
<keyword evidence="3" id="KW-0645">Protease</keyword>
<dbReference type="PRINTS" id="PR00922">
    <property type="entry name" value="DADACBPTASE3"/>
</dbReference>
<accession>C3X6F8</accession>
<comment type="similarity">
    <text evidence="1">Belongs to the peptidase S13 family.</text>
</comment>
<organism evidence="3 4">
    <name type="scientific">Oxalobacter paraformigenes</name>
    <dbReference type="NCBI Taxonomy" id="556268"/>
    <lineage>
        <taxon>Bacteria</taxon>
        <taxon>Pseudomonadati</taxon>
        <taxon>Pseudomonadota</taxon>
        <taxon>Betaproteobacteria</taxon>
        <taxon>Burkholderiales</taxon>
        <taxon>Oxalobacteraceae</taxon>
        <taxon>Oxalobacter</taxon>
    </lineage>
</organism>
<dbReference type="AlphaFoldDB" id="C3X6F8"/>
<dbReference type="eggNOG" id="COG2027">
    <property type="taxonomic scope" value="Bacteria"/>
</dbReference>
<dbReference type="Gene3D" id="3.40.710.10">
    <property type="entry name" value="DD-peptidase/beta-lactamase superfamily"/>
    <property type="match status" value="1"/>
</dbReference>
<evidence type="ECO:0000256" key="1">
    <source>
        <dbReference type="ARBA" id="ARBA00006096"/>
    </source>
</evidence>
<gene>
    <name evidence="3" type="ORF">OFAG_01947</name>
</gene>
<dbReference type="NCBIfam" id="TIGR00666">
    <property type="entry name" value="PBP4"/>
    <property type="match status" value="1"/>
</dbReference>
<dbReference type="GO" id="GO:0004185">
    <property type="term" value="F:serine-type carboxypeptidase activity"/>
    <property type="evidence" value="ECO:0007669"/>
    <property type="project" value="InterPro"/>
</dbReference>
<dbReference type="PANTHER" id="PTHR30023">
    <property type="entry name" value="D-ALANYL-D-ALANINE CARBOXYPEPTIDASE"/>
    <property type="match status" value="1"/>
</dbReference>
<dbReference type="Proteomes" id="UP000003973">
    <property type="component" value="Unassembled WGS sequence"/>
</dbReference>
<evidence type="ECO:0000313" key="3">
    <source>
        <dbReference type="EMBL" id="EEO28794.2"/>
    </source>
</evidence>
<sequence length="479" mass="52562">MTKKSEQNLKKIRAFFWGILGIFSFGMAVCAQELPVEIASEFQRAGIPEEAVGIVIQPIGLSEPKVLHNAGTVFHPASTMKVLTTYAALELLGPSFTWQTGAYITGEVRHGILYGDLIIRGSGDPSFSQKDLWLFIRKIQDSGIREIRGKVVLDRSVFGRINFDASVFDDAPLKPYNAGPDGLLLNEKRIDVYFAPHGDKDEVEVVLEPRMEGITIVPPVAASSACGDWKNGITVHFDDKIAYFEGEYPLACGIRTWAIHPYQMSDRRYFESVFVKLWRESGGVFKGQVEEGLLPADAVLKAEWTSQELGLVVSAVNKYSNNVMARQLLLTLGEKFYGTGATIEQGIAVIGNWLTQKGISANGLVVENGSGLSREERISPLTMAEILNAAFMSPVMPELVSSLPIAGRDGTMSKRLRDDPIAGKAHIKTGAINDVRAIAGYVLAKSGRRYLIVCMINHPNAKAGRQVLNRLLSWAYENG</sequence>
<dbReference type="EMBL" id="ACDP02000003">
    <property type="protein sequence ID" value="EEO28794.2"/>
    <property type="molecule type" value="Genomic_DNA"/>
</dbReference>
<dbReference type="PANTHER" id="PTHR30023:SF0">
    <property type="entry name" value="PENICILLIN-SENSITIVE CARBOXYPEPTIDASE A"/>
    <property type="match status" value="1"/>
</dbReference>
<keyword evidence="3" id="KW-0121">Carboxypeptidase</keyword>